<dbReference type="Proteomes" id="UP000683360">
    <property type="component" value="Unassembled WGS sequence"/>
</dbReference>
<comment type="caution">
    <text evidence="2">The sequence shown here is derived from an EMBL/GenBank/DDBJ whole genome shotgun (WGS) entry which is preliminary data.</text>
</comment>
<feature type="region of interest" description="Disordered" evidence="1">
    <location>
        <begin position="1"/>
        <end position="21"/>
    </location>
</feature>
<accession>A0A8S3T332</accession>
<organism evidence="2 3">
    <name type="scientific">Mytilus edulis</name>
    <name type="common">Blue mussel</name>
    <dbReference type="NCBI Taxonomy" id="6550"/>
    <lineage>
        <taxon>Eukaryota</taxon>
        <taxon>Metazoa</taxon>
        <taxon>Spiralia</taxon>
        <taxon>Lophotrochozoa</taxon>
        <taxon>Mollusca</taxon>
        <taxon>Bivalvia</taxon>
        <taxon>Autobranchia</taxon>
        <taxon>Pteriomorphia</taxon>
        <taxon>Mytilida</taxon>
        <taxon>Mytiloidea</taxon>
        <taxon>Mytilidae</taxon>
        <taxon>Mytilinae</taxon>
        <taxon>Mytilus</taxon>
    </lineage>
</organism>
<dbReference type="EMBL" id="CAJPWZ010001972">
    <property type="protein sequence ID" value="CAG2227757.1"/>
    <property type="molecule type" value="Genomic_DNA"/>
</dbReference>
<name>A0A8S3T332_MYTED</name>
<proteinExistence type="predicted"/>
<evidence type="ECO:0000313" key="3">
    <source>
        <dbReference type="Proteomes" id="UP000683360"/>
    </source>
</evidence>
<evidence type="ECO:0000313" key="2">
    <source>
        <dbReference type="EMBL" id="CAG2227757.1"/>
    </source>
</evidence>
<evidence type="ECO:0000256" key="1">
    <source>
        <dbReference type="SAM" id="MobiDB-lite"/>
    </source>
</evidence>
<gene>
    <name evidence="2" type="ORF">MEDL_40733</name>
</gene>
<dbReference type="AlphaFoldDB" id="A0A8S3T332"/>
<reference evidence="2" key="1">
    <citation type="submission" date="2021-03" db="EMBL/GenBank/DDBJ databases">
        <authorList>
            <person name="Bekaert M."/>
        </authorList>
    </citation>
    <scope>NUCLEOTIDE SEQUENCE</scope>
</reference>
<protein>
    <submittedName>
        <fullName evidence="2">CUTL</fullName>
    </submittedName>
</protein>
<keyword evidence="3" id="KW-1185">Reference proteome</keyword>
<sequence>MPPKSKLSESQAKRQKKDQTYESAITDAISAAVTAKVLENIKENGTSPQPSHTSCLDECHPKIQPSLNHEHPKQPLTFQLSEKATDMVQKKIANLKDFSTQTDLSIPIDCEVLVVEDKIPEPVKSSPAPNHEASLQKKKHTPTENCNFDVHAKMKRCVVSSESRKSGDIEQAIECQEGKGLPHLKLLPTTLIYHEITNADPILANVPSGPQNNKYFKIDKSTNAIRGNRQRSTFYDDCGVWDSSSGNTVKTYHVVCESTRQVTKKEGQYCIAQKRKEILSFIRLNTQPSKTDIVTLHKFYTALTKETIRTRKE</sequence>